<dbReference type="EC" id="5.2.1.8" evidence="2"/>
<dbReference type="Pfam" id="PF00639">
    <property type="entry name" value="Rotamase"/>
    <property type="match status" value="1"/>
</dbReference>
<dbReference type="PANTHER" id="PTHR47245">
    <property type="entry name" value="PEPTIDYLPROLYL ISOMERASE"/>
    <property type="match status" value="1"/>
</dbReference>
<reference evidence="8 9" key="1">
    <citation type="submission" date="2017-06" db="EMBL/GenBank/DDBJ databases">
        <title>Genome sequencing of cyanobaciteial culture collection at National Institute for Environmental Studies (NIES).</title>
        <authorList>
            <person name="Hirose Y."/>
            <person name="Shimura Y."/>
            <person name="Fujisawa T."/>
            <person name="Nakamura Y."/>
            <person name="Kawachi M."/>
        </authorList>
    </citation>
    <scope>NUCLEOTIDE SEQUENCE [LARGE SCALE GENOMIC DNA]</scope>
    <source>
        <strain evidence="8 9">NIES-37</strain>
    </source>
</reference>
<dbReference type="InterPro" id="IPR046357">
    <property type="entry name" value="PPIase_dom_sf"/>
</dbReference>
<keyword evidence="3" id="KW-0732">Signal</keyword>
<gene>
    <name evidence="8" type="ORF">NIES37_28180</name>
</gene>
<dbReference type="PROSITE" id="PS50198">
    <property type="entry name" value="PPIC_PPIASE_2"/>
    <property type="match status" value="1"/>
</dbReference>
<dbReference type="EMBL" id="AP018248">
    <property type="protein sequence ID" value="BAY98840.1"/>
    <property type="molecule type" value="Genomic_DNA"/>
</dbReference>
<dbReference type="PANTHER" id="PTHR47245:SF1">
    <property type="entry name" value="FOLDASE PROTEIN PRSA"/>
    <property type="match status" value="1"/>
</dbReference>
<dbReference type="GO" id="GO:0003755">
    <property type="term" value="F:peptidyl-prolyl cis-trans isomerase activity"/>
    <property type="evidence" value="ECO:0007669"/>
    <property type="project" value="UniProtKB-KW"/>
</dbReference>
<dbReference type="InterPro" id="IPR050245">
    <property type="entry name" value="PrsA_foldase"/>
</dbReference>
<dbReference type="RefSeq" id="WP_096576565.1">
    <property type="nucleotide sequence ID" value="NZ_CAWNJS010000001.1"/>
</dbReference>
<dbReference type="KEGG" id="ttq:NIES37_28180"/>
<dbReference type="InterPro" id="IPR027304">
    <property type="entry name" value="Trigger_fact/SurA_dom_sf"/>
</dbReference>
<evidence type="ECO:0000256" key="2">
    <source>
        <dbReference type="ARBA" id="ARBA00013194"/>
    </source>
</evidence>
<name>A0A1Z4MZH7_9CYAN</name>
<evidence type="ECO:0000256" key="5">
    <source>
        <dbReference type="ARBA" id="ARBA00023235"/>
    </source>
</evidence>
<evidence type="ECO:0000256" key="1">
    <source>
        <dbReference type="ARBA" id="ARBA00000971"/>
    </source>
</evidence>
<keyword evidence="9" id="KW-1185">Reference proteome</keyword>
<dbReference type="SUPFAM" id="SSF109998">
    <property type="entry name" value="Triger factor/SurA peptide-binding domain-like"/>
    <property type="match status" value="1"/>
</dbReference>
<evidence type="ECO:0000256" key="3">
    <source>
        <dbReference type="ARBA" id="ARBA00022729"/>
    </source>
</evidence>
<evidence type="ECO:0000313" key="8">
    <source>
        <dbReference type="EMBL" id="BAY98840.1"/>
    </source>
</evidence>
<evidence type="ECO:0000259" key="7">
    <source>
        <dbReference type="PROSITE" id="PS50198"/>
    </source>
</evidence>
<evidence type="ECO:0000313" key="9">
    <source>
        <dbReference type="Proteomes" id="UP000218785"/>
    </source>
</evidence>
<evidence type="ECO:0000256" key="6">
    <source>
        <dbReference type="PROSITE-ProRule" id="PRU00278"/>
    </source>
</evidence>
<sequence length="243" mass="28137">MTTPTLQAGNEILQAEKLLSLLNRYQLLPQVLRAKLIDEAIAPFNCTEAETLSAIANFRQRYELTSLEEQAAWLQKNQLTEAIMYEVAIRPLLIRKFQMQMWGNKLESYFLQRKSDLDQVVYSMIRTQDEGLAQELYFRIAEEENSFATIAQQYSQGSEAQTGGVVGPVPLSQPHPIIQKILFASQPGQLWKPQLIADWYVIIRLEQFLPAQLDEAMQQHLLDELFEAWIQTQIKTELENFRF</sequence>
<comment type="catalytic activity">
    <reaction evidence="1">
        <text>[protein]-peptidylproline (omega=180) = [protein]-peptidylproline (omega=0)</text>
        <dbReference type="Rhea" id="RHEA:16237"/>
        <dbReference type="Rhea" id="RHEA-COMP:10747"/>
        <dbReference type="Rhea" id="RHEA-COMP:10748"/>
        <dbReference type="ChEBI" id="CHEBI:83833"/>
        <dbReference type="ChEBI" id="CHEBI:83834"/>
        <dbReference type="EC" id="5.2.1.8"/>
    </reaction>
</comment>
<dbReference type="SUPFAM" id="SSF54534">
    <property type="entry name" value="FKBP-like"/>
    <property type="match status" value="1"/>
</dbReference>
<dbReference type="InterPro" id="IPR000297">
    <property type="entry name" value="PPIase_PpiC"/>
</dbReference>
<feature type="domain" description="PpiC" evidence="7">
    <location>
        <begin position="117"/>
        <end position="207"/>
    </location>
</feature>
<proteinExistence type="predicted"/>
<keyword evidence="4 6" id="KW-0697">Rotamase</keyword>
<keyword evidence="5 6" id="KW-0413">Isomerase</keyword>
<dbReference type="AlphaFoldDB" id="A0A1Z4MZH7"/>
<evidence type="ECO:0000256" key="4">
    <source>
        <dbReference type="ARBA" id="ARBA00023110"/>
    </source>
</evidence>
<dbReference type="Proteomes" id="UP000218785">
    <property type="component" value="Chromosome"/>
</dbReference>
<organism evidence="8 9">
    <name type="scientific">Tolypothrix tenuis PCC 7101</name>
    <dbReference type="NCBI Taxonomy" id="231146"/>
    <lineage>
        <taxon>Bacteria</taxon>
        <taxon>Bacillati</taxon>
        <taxon>Cyanobacteriota</taxon>
        <taxon>Cyanophyceae</taxon>
        <taxon>Nostocales</taxon>
        <taxon>Tolypothrichaceae</taxon>
        <taxon>Tolypothrix</taxon>
    </lineage>
</organism>
<accession>A0A1Z4MZH7</accession>
<dbReference type="Gene3D" id="3.10.50.40">
    <property type="match status" value="1"/>
</dbReference>
<protein>
    <recommendedName>
        <fullName evidence="2">peptidylprolyl isomerase</fullName>
        <ecNumber evidence="2">5.2.1.8</ecNumber>
    </recommendedName>
</protein>